<proteinExistence type="predicted"/>
<protein>
    <recommendedName>
        <fullName evidence="3">Type II toxin-antitoxin system RelE/ParE family toxin</fullName>
    </recommendedName>
</protein>
<evidence type="ECO:0000313" key="1">
    <source>
        <dbReference type="EMBL" id="EGJ34287.1"/>
    </source>
</evidence>
<evidence type="ECO:0008006" key="3">
    <source>
        <dbReference type="Google" id="ProtNLM"/>
    </source>
</evidence>
<accession>F4XM48</accession>
<reference evidence="2" key="1">
    <citation type="journal article" date="2011" name="Proc. Natl. Acad. Sci. U.S.A.">
        <title>Genomic insights into the physiology and ecology of the marine filamentous cyanobacterium Lyngbya majuscula.</title>
        <authorList>
            <person name="Jones A.C."/>
            <person name="Monroe E.A."/>
            <person name="Podell S."/>
            <person name="Hess W.R."/>
            <person name="Klages S."/>
            <person name="Esquenazi E."/>
            <person name="Niessen S."/>
            <person name="Hoover H."/>
            <person name="Rothmann M."/>
            <person name="Lasken R.S."/>
            <person name="Yates J.R.III."/>
            <person name="Reinhardt R."/>
            <person name="Kube M."/>
            <person name="Burkart M.D."/>
            <person name="Allen E.E."/>
            <person name="Dorrestein P.C."/>
            <person name="Gerwick W.H."/>
            <person name="Gerwick L."/>
        </authorList>
    </citation>
    <scope>NUCLEOTIDE SEQUENCE [LARGE SCALE GENOMIC DNA]</scope>
    <source>
        <strain evidence="2">3L</strain>
    </source>
</reference>
<dbReference type="AlphaFoldDB" id="F4XM48"/>
<name>F4XM48_9CYAN</name>
<keyword evidence="2" id="KW-1185">Reference proteome</keyword>
<dbReference type="EMBL" id="GL890839">
    <property type="protein sequence ID" value="EGJ34287.1"/>
    <property type="molecule type" value="Genomic_DNA"/>
</dbReference>
<organism evidence="1 2">
    <name type="scientific">Moorena producens 3L</name>
    <dbReference type="NCBI Taxonomy" id="489825"/>
    <lineage>
        <taxon>Bacteria</taxon>
        <taxon>Bacillati</taxon>
        <taxon>Cyanobacteriota</taxon>
        <taxon>Cyanophyceae</taxon>
        <taxon>Coleofasciculales</taxon>
        <taxon>Coleofasciculaceae</taxon>
        <taxon>Moorena</taxon>
    </lineage>
</organism>
<dbReference type="Pfam" id="PF05973">
    <property type="entry name" value="Gp49"/>
    <property type="match status" value="1"/>
</dbReference>
<evidence type="ECO:0000313" key="2">
    <source>
        <dbReference type="Proteomes" id="UP000003959"/>
    </source>
</evidence>
<sequence length="163" mass="18807">MVSARCSDELATTILPVVILTYYNNIVILGWCAVPETRVVFFQEEDGEVPVLEWLTQLLQSDRKGYANCVARIKLLAASGYELRRPVADYLRSGIYELRAKHRRVQYRILYFFYGQNVTILAHAITKEQAAVPDIDIERAILRKGLFEENAHVHTYVEEEEND</sequence>
<dbReference type="eggNOG" id="COG4683">
    <property type="taxonomic scope" value="Bacteria"/>
</dbReference>
<dbReference type="HOGENOM" id="CLU_122734_0_0_3"/>
<dbReference type="Proteomes" id="UP000003959">
    <property type="component" value="Unassembled WGS sequence"/>
</dbReference>
<dbReference type="InterPro" id="IPR009241">
    <property type="entry name" value="HigB-like"/>
</dbReference>
<gene>
    <name evidence="1" type="ORF">LYNGBM3L_19110</name>
</gene>